<dbReference type="Gramene" id="Pp3c8_5910V3.1">
    <property type="protein sequence ID" value="PAC:32965426.CDS.1"/>
    <property type="gene ID" value="Pp3c8_5910"/>
</dbReference>
<dbReference type="Gramene" id="Pp3c8_5910V3.2">
    <property type="protein sequence ID" value="PAC:32965427.CDS.1"/>
    <property type="gene ID" value="Pp3c8_5910"/>
</dbReference>
<evidence type="ECO:0000313" key="1">
    <source>
        <dbReference type="EMBL" id="PNR49306.1"/>
    </source>
</evidence>
<evidence type="ECO:0000313" key="3">
    <source>
        <dbReference type="Proteomes" id="UP000006727"/>
    </source>
</evidence>
<dbReference type="Proteomes" id="UP000006727">
    <property type="component" value="Chromosome 8"/>
</dbReference>
<reference evidence="1 3" key="1">
    <citation type="journal article" date="2008" name="Science">
        <title>The Physcomitrella genome reveals evolutionary insights into the conquest of land by plants.</title>
        <authorList>
            <person name="Rensing S."/>
            <person name="Lang D."/>
            <person name="Zimmer A."/>
            <person name="Terry A."/>
            <person name="Salamov A."/>
            <person name="Shapiro H."/>
            <person name="Nishiyama T."/>
            <person name="Perroud P.-F."/>
            <person name="Lindquist E."/>
            <person name="Kamisugi Y."/>
            <person name="Tanahashi T."/>
            <person name="Sakakibara K."/>
            <person name="Fujita T."/>
            <person name="Oishi K."/>
            <person name="Shin-I T."/>
            <person name="Kuroki Y."/>
            <person name="Toyoda A."/>
            <person name="Suzuki Y."/>
            <person name="Hashimoto A."/>
            <person name="Yamaguchi K."/>
            <person name="Sugano A."/>
            <person name="Kohara Y."/>
            <person name="Fujiyama A."/>
            <person name="Anterola A."/>
            <person name="Aoki S."/>
            <person name="Ashton N."/>
            <person name="Barbazuk W.B."/>
            <person name="Barker E."/>
            <person name="Bennetzen J."/>
            <person name="Bezanilla M."/>
            <person name="Blankenship R."/>
            <person name="Cho S.H."/>
            <person name="Dutcher S."/>
            <person name="Estelle M."/>
            <person name="Fawcett J.A."/>
            <person name="Gundlach H."/>
            <person name="Hanada K."/>
            <person name="Heyl A."/>
            <person name="Hicks K.A."/>
            <person name="Hugh J."/>
            <person name="Lohr M."/>
            <person name="Mayer K."/>
            <person name="Melkozernov A."/>
            <person name="Murata T."/>
            <person name="Nelson D."/>
            <person name="Pils B."/>
            <person name="Prigge M."/>
            <person name="Reiss B."/>
            <person name="Renner T."/>
            <person name="Rombauts S."/>
            <person name="Rushton P."/>
            <person name="Sanderfoot A."/>
            <person name="Schween G."/>
            <person name="Shiu S.-H."/>
            <person name="Stueber K."/>
            <person name="Theodoulou F.L."/>
            <person name="Tu H."/>
            <person name="Van de Peer Y."/>
            <person name="Verrier P.J."/>
            <person name="Waters E."/>
            <person name="Wood A."/>
            <person name="Yang L."/>
            <person name="Cove D."/>
            <person name="Cuming A."/>
            <person name="Hasebe M."/>
            <person name="Lucas S."/>
            <person name="Mishler D.B."/>
            <person name="Reski R."/>
            <person name="Grigoriev I."/>
            <person name="Quatrano R.S."/>
            <person name="Boore J.L."/>
        </authorList>
    </citation>
    <scope>NUCLEOTIDE SEQUENCE [LARGE SCALE GENOMIC DNA]</scope>
    <source>
        <strain evidence="2 3">cv. Gransden 2004</strain>
    </source>
</reference>
<evidence type="ECO:0000313" key="2">
    <source>
        <dbReference type="EnsemblPlants" id="PAC:32965426.CDS.1"/>
    </source>
</evidence>
<gene>
    <name evidence="1" type="ORF">PHYPA_011202</name>
</gene>
<organism evidence="1">
    <name type="scientific">Physcomitrium patens</name>
    <name type="common">Spreading-leaved earth moss</name>
    <name type="synonym">Physcomitrella patens</name>
    <dbReference type="NCBI Taxonomy" id="3218"/>
    <lineage>
        <taxon>Eukaryota</taxon>
        <taxon>Viridiplantae</taxon>
        <taxon>Streptophyta</taxon>
        <taxon>Embryophyta</taxon>
        <taxon>Bryophyta</taxon>
        <taxon>Bryophytina</taxon>
        <taxon>Bryopsida</taxon>
        <taxon>Funariidae</taxon>
        <taxon>Funariales</taxon>
        <taxon>Funariaceae</taxon>
        <taxon>Physcomitrium</taxon>
    </lineage>
</organism>
<dbReference type="EnsemblPlants" id="Pp3c8_5910V3.1">
    <property type="protein sequence ID" value="PAC:32965426.CDS.1"/>
    <property type="gene ID" value="Pp3c8_5910"/>
</dbReference>
<dbReference type="AlphaFoldDB" id="A0A2K1K6A4"/>
<reference evidence="2" key="3">
    <citation type="submission" date="2020-12" db="UniProtKB">
        <authorList>
            <consortium name="EnsemblPlants"/>
        </authorList>
    </citation>
    <scope>IDENTIFICATION</scope>
</reference>
<dbReference type="EnsemblPlants" id="Pp3c8_5910V3.2">
    <property type="protein sequence ID" value="PAC:32965427.CDS.1"/>
    <property type="gene ID" value="Pp3c8_5910"/>
</dbReference>
<keyword evidence="3" id="KW-1185">Reference proteome</keyword>
<sequence>MIHLVESLQLIHELHACATLIRSLRVYNARNRRWIVRTPRLCLQASVRGTGSEEDGEKITCRQALNEVEGG</sequence>
<proteinExistence type="predicted"/>
<name>A0A2K1K6A4_PHYPA</name>
<dbReference type="EMBL" id="ABEU02000008">
    <property type="protein sequence ID" value="PNR49306.1"/>
    <property type="molecule type" value="Genomic_DNA"/>
</dbReference>
<dbReference type="InParanoid" id="A0A2K1K6A4"/>
<accession>A0A2K1K6A4</accession>
<protein>
    <submittedName>
        <fullName evidence="1 2">Uncharacterized protein</fullName>
    </submittedName>
</protein>
<reference evidence="1 3" key="2">
    <citation type="journal article" date="2018" name="Plant J.">
        <title>The Physcomitrella patens chromosome-scale assembly reveals moss genome structure and evolution.</title>
        <authorList>
            <person name="Lang D."/>
            <person name="Ullrich K.K."/>
            <person name="Murat F."/>
            <person name="Fuchs J."/>
            <person name="Jenkins J."/>
            <person name="Haas F.B."/>
            <person name="Piednoel M."/>
            <person name="Gundlach H."/>
            <person name="Van Bel M."/>
            <person name="Meyberg R."/>
            <person name="Vives C."/>
            <person name="Morata J."/>
            <person name="Symeonidi A."/>
            <person name="Hiss M."/>
            <person name="Muchero W."/>
            <person name="Kamisugi Y."/>
            <person name="Saleh O."/>
            <person name="Blanc G."/>
            <person name="Decker E.L."/>
            <person name="van Gessel N."/>
            <person name="Grimwood J."/>
            <person name="Hayes R.D."/>
            <person name="Graham S.W."/>
            <person name="Gunter L.E."/>
            <person name="McDaniel S.F."/>
            <person name="Hoernstein S.N.W."/>
            <person name="Larsson A."/>
            <person name="Li F.W."/>
            <person name="Perroud P.F."/>
            <person name="Phillips J."/>
            <person name="Ranjan P."/>
            <person name="Rokshar D.S."/>
            <person name="Rothfels C.J."/>
            <person name="Schneider L."/>
            <person name="Shu S."/>
            <person name="Stevenson D.W."/>
            <person name="Thummler F."/>
            <person name="Tillich M."/>
            <person name="Villarreal Aguilar J.C."/>
            <person name="Widiez T."/>
            <person name="Wong G.K."/>
            <person name="Wymore A."/>
            <person name="Zhang Y."/>
            <person name="Zimmer A.D."/>
            <person name="Quatrano R.S."/>
            <person name="Mayer K.F.X."/>
            <person name="Goodstein D."/>
            <person name="Casacuberta J.M."/>
            <person name="Vandepoele K."/>
            <person name="Reski R."/>
            <person name="Cuming A.C."/>
            <person name="Tuskan G.A."/>
            <person name="Maumus F."/>
            <person name="Salse J."/>
            <person name="Schmutz J."/>
            <person name="Rensing S.A."/>
        </authorList>
    </citation>
    <scope>NUCLEOTIDE SEQUENCE [LARGE SCALE GENOMIC DNA]</scope>
    <source>
        <strain evidence="2 3">cv. Gransden 2004</strain>
    </source>
</reference>